<dbReference type="FunFam" id="3.40.1110.10:FF:000035">
    <property type="entry name" value="Phospholipid-transporting ATPase"/>
    <property type="match status" value="1"/>
</dbReference>
<dbReference type="SUPFAM" id="SSF81665">
    <property type="entry name" value="Calcium ATPase, transmembrane domain M"/>
    <property type="match status" value="1"/>
</dbReference>
<evidence type="ECO:0000256" key="3">
    <source>
        <dbReference type="ARBA" id="ARBA00004236"/>
    </source>
</evidence>
<evidence type="ECO:0000256" key="20">
    <source>
        <dbReference type="PIRSR" id="PIRSR606539-2"/>
    </source>
</evidence>
<evidence type="ECO:0000256" key="12">
    <source>
        <dbReference type="ARBA" id="ARBA00022842"/>
    </source>
</evidence>
<dbReference type="SUPFAM" id="SSF81660">
    <property type="entry name" value="Metal cation-transporting ATPase, ATP-binding domain N"/>
    <property type="match status" value="1"/>
</dbReference>
<feature type="binding site" evidence="20">
    <location>
        <position position="788"/>
    </location>
    <ligand>
        <name>ATP</name>
        <dbReference type="ChEBI" id="CHEBI:30616"/>
    </ligand>
</feature>
<dbReference type="InterPro" id="IPR023298">
    <property type="entry name" value="ATPase_P-typ_TM_dom_sf"/>
</dbReference>
<keyword evidence="13 22" id="KW-1278">Translocase</keyword>
<keyword evidence="12 21" id="KW-0460">Magnesium</keyword>
<feature type="binding site" evidence="21">
    <location>
        <position position="788"/>
    </location>
    <ligand>
        <name>Mg(2+)</name>
        <dbReference type="ChEBI" id="CHEBI:18420"/>
    </ligand>
</feature>
<dbReference type="Gene3D" id="3.40.50.1000">
    <property type="entry name" value="HAD superfamily/HAD-like"/>
    <property type="match status" value="1"/>
</dbReference>
<dbReference type="Pfam" id="PF13246">
    <property type="entry name" value="Cation_ATPase"/>
    <property type="match status" value="1"/>
</dbReference>
<comment type="cofactor">
    <cofactor evidence="1 21">
        <name>Mg(2+)</name>
        <dbReference type="ChEBI" id="CHEBI:18420"/>
    </cofactor>
</comment>
<feature type="transmembrane region" description="Helical" evidence="22">
    <location>
        <begin position="921"/>
        <end position="944"/>
    </location>
</feature>
<dbReference type="Gene3D" id="3.40.1110.10">
    <property type="entry name" value="Calcium-transporting ATPase, cytoplasmic domain N"/>
    <property type="match status" value="1"/>
</dbReference>
<evidence type="ECO:0000256" key="6">
    <source>
        <dbReference type="ARBA" id="ARBA00022475"/>
    </source>
</evidence>
<evidence type="ECO:0000256" key="10">
    <source>
        <dbReference type="ARBA" id="ARBA00022741"/>
    </source>
</evidence>
<evidence type="ECO:0000256" key="9">
    <source>
        <dbReference type="ARBA" id="ARBA00022723"/>
    </source>
</evidence>
<dbReference type="InterPro" id="IPR023299">
    <property type="entry name" value="ATPase_P-typ_cyto_dom_N"/>
</dbReference>
<dbReference type="PANTHER" id="PTHR24092:SF150">
    <property type="entry name" value="PHOSPHOLIPID-TRANSPORTING ATPASE"/>
    <property type="match status" value="1"/>
</dbReference>
<gene>
    <name evidence="25" type="ORF">CINCED_3A002426</name>
</gene>
<keyword evidence="6" id="KW-1003">Cell membrane</keyword>
<dbReference type="SUPFAM" id="SSF81653">
    <property type="entry name" value="Calcium ATPase, transduction domain A"/>
    <property type="match status" value="1"/>
</dbReference>
<evidence type="ECO:0000256" key="11">
    <source>
        <dbReference type="ARBA" id="ARBA00022840"/>
    </source>
</evidence>
<evidence type="ECO:0000256" key="22">
    <source>
        <dbReference type="RuleBase" id="RU362033"/>
    </source>
</evidence>
<dbReference type="GO" id="GO:0005886">
    <property type="term" value="C:plasma membrane"/>
    <property type="evidence" value="ECO:0007669"/>
    <property type="project" value="UniProtKB-SubCell"/>
</dbReference>
<name>A0A5E4NLL5_9HEMI</name>
<evidence type="ECO:0000256" key="1">
    <source>
        <dbReference type="ARBA" id="ARBA00001946"/>
    </source>
</evidence>
<feature type="transmembrane region" description="Helical" evidence="22">
    <location>
        <begin position="1030"/>
        <end position="1053"/>
    </location>
</feature>
<organism evidence="25 26">
    <name type="scientific">Cinara cedri</name>
    <dbReference type="NCBI Taxonomy" id="506608"/>
    <lineage>
        <taxon>Eukaryota</taxon>
        <taxon>Metazoa</taxon>
        <taxon>Ecdysozoa</taxon>
        <taxon>Arthropoda</taxon>
        <taxon>Hexapoda</taxon>
        <taxon>Insecta</taxon>
        <taxon>Pterygota</taxon>
        <taxon>Neoptera</taxon>
        <taxon>Paraneoptera</taxon>
        <taxon>Hemiptera</taxon>
        <taxon>Sternorrhyncha</taxon>
        <taxon>Aphidomorpha</taxon>
        <taxon>Aphidoidea</taxon>
        <taxon>Aphididae</taxon>
        <taxon>Lachninae</taxon>
        <taxon>Cinara</taxon>
    </lineage>
</organism>
<feature type="transmembrane region" description="Helical" evidence="22">
    <location>
        <begin position="846"/>
        <end position="865"/>
    </location>
</feature>
<evidence type="ECO:0000256" key="4">
    <source>
        <dbReference type="ARBA" id="ARBA00004555"/>
    </source>
</evidence>
<dbReference type="InterPro" id="IPR023214">
    <property type="entry name" value="HAD_sf"/>
</dbReference>
<dbReference type="Gene3D" id="2.70.150.10">
    <property type="entry name" value="Calcium-transporting ATPase, cytoplasmic transduction domain A"/>
    <property type="match status" value="1"/>
</dbReference>
<dbReference type="InterPro" id="IPR044492">
    <property type="entry name" value="P_typ_ATPase_HD_dom"/>
</dbReference>
<dbReference type="CDD" id="cd02073">
    <property type="entry name" value="P-type_ATPase_APLT_Dnf-like"/>
    <property type="match status" value="1"/>
</dbReference>
<dbReference type="GO" id="GO:0045332">
    <property type="term" value="P:phospholipid translocation"/>
    <property type="evidence" value="ECO:0007669"/>
    <property type="project" value="TreeGrafter"/>
</dbReference>
<comment type="similarity">
    <text evidence="5 22">Belongs to the cation transport ATPase (P-type) (TC 3.A.3) family. Type IV subfamily.</text>
</comment>
<dbReference type="FunFam" id="3.40.50.1000:FF:000010">
    <property type="entry name" value="Phospholipid-transporting ATPase"/>
    <property type="match status" value="1"/>
</dbReference>
<feature type="binding site" evidence="20">
    <location>
        <position position="758"/>
    </location>
    <ligand>
        <name>ATP</name>
        <dbReference type="ChEBI" id="CHEBI:30616"/>
    </ligand>
</feature>
<keyword evidence="10 20" id="KW-0547">Nucleotide-binding</keyword>
<keyword evidence="14 22" id="KW-1133">Transmembrane helix</keyword>
<dbReference type="SFLD" id="SFLDG00002">
    <property type="entry name" value="C1.7:_P-type_atpase_like"/>
    <property type="match status" value="1"/>
</dbReference>
<comment type="catalytic activity">
    <reaction evidence="18">
        <text>a 1,2-diacyl-sn-glycero-3-phospho-L-serine(out) + ATP + H2O = a 1,2-diacyl-sn-glycero-3-phospho-L-serine(in) + ADP + phosphate + H(+)</text>
        <dbReference type="Rhea" id="RHEA:38567"/>
        <dbReference type="ChEBI" id="CHEBI:15377"/>
        <dbReference type="ChEBI" id="CHEBI:15378"/>
        <dbReference type="ChEBI" id="CHEBI:30616"/>
        <dbReference type="ChEBI" id="CHEBI:43474"/>
        <dbReference type="ChEBI" id="CHEBI:57262"/>
        <dbReference type="ChEBI" id="CHEBI:456216"/>
    </reaction>
    <physiologicalReaction direction="left-to-right" evidence="18">
        <dbReference type="Rhea" id="RHEA:38568"/>
    </physiologicalReaction>
</comment>
<dbReference type="PRINTS" id="PR00119">
    <property type="entry name" value="CATATPASE"/>
</dbReference>
<feature type="transmembrane region" description="Helical" evidence="22">
    <location>
        <begin position="344"/>
        <end position="363"/>
    </location>
</feature>
<evidence type="ECO:0000256" key="7">
    <source>
        <dbReference type="ARBA" id="ARBA00022553"/>
    </source>
</evidence>
<feature type="binding site" evidence="20">
    <location>
        <position position="489"/>
    </location>
    <ligand>
        <name>ATP</name>
        <dbReference type="ChEBI" id="CHEBI:30616"/>
    </ligand>
</feature>
<feature type="binding site" evidence="21">
    <location>
        <position position="784"/>
    </location>
    <ligand>
        <name>Mg(2+)</name>
        <dbReference type="ChEBI" id="CHEBI:18420"/>
    </ligand>
</feature>
<keyword evidence="8 22" id="KW-0812">Transmembrane</keyword>
<dbReference type="FunFam" id="2.70.150.10:FF:000021">
    <property type="entry name" value="Phospholipid-transporting ATPase"/>
    <property type="match status" value="1"/>
</dbReference>
<dbReference type="InterPro" id="IPR032630">
    <property type="entry name" value="P_typ_ATPase_c"/>
</dbReference>
<dbReference type="InterPro" id="IPR001757">
    <property type="entry name" value="P_typ_ATPase"/>
</dbReference>
<feature type="active site" description="4-aspartylphosphate intermediate" evidence="19">
    <location>
        <position position="413"/>
    </location>
</feature>
<dbReference type="GO" id="GO:0000287">
    <property type="term" value="F:magnesium ion binding"/>
    <property type="evidence" value="ECO:0007669"/>
    <property type="project" value="UniProtKB-UniRule"/>
</dbReference>
<dbReference type="NCBIfam" id="TIGR01652">
    <property type="entry name" value="ATPase-Plipid"/>
    <property type="match status" value="2"/>
</dbReference>
<evidence type="ECO:0000256" key="17">
    <source>
        <dbReference type="ARBA" id="ARBA00034036"/>
    </source>
</evidence>
<dbReference type="GO" id="GO:0005524">
    <property type="term" value="F:ATP binding"/>
    <property type="evidence" value="ECO:0007669"/>
    <property type="project" value="UniProtKB-UniRule"/>
</dbReference>
<feature type="binding site" evidence="20">
    <location>
        <position position="787"/>
    </location>
    <ligand>
        <name>ATP</name>
        <dbReference type="ChEBI" id="CHEBI:30616"/>
    </ligand>
</feature>
<evidence type="ECO:0000256" key="19">
    <source>
        <dbReference type="PIRSR" id="PIRSR606539-1"/>
    </source>
</evidence>
<feature type="binding site" evidence="20">
    <location>
        <position position="667"/>
    </location>
    <ligand>
        <name>ATP</name>
        <dbReference type="ChEBI" id="CHEBI:30616"/>
    </ligand>
</feature>
<comment type="catalytic activity">
    <reaction evidence="17 22">
        <text>ATP + H2O + phospholipidSide 1 = ADP + phosphate + phospholipidSide 2.</text>
        <dbReference type="EC" id="7.6.2.1"/>
    </reaction>
</comment>
<feature type="binding site" evidence="21">
    <location>
        <position position="415"/>
    </location>
    <ligand>
        <name>Mg(2+)</name>
        <dbReference type="ChEBI" id="CHEBI:18420"/>
    </ligand>
</feature>
<evidence type="ECO:0000313" key="25">
    <source>
        <dbReference type="EMBL" id="VVC44112.1"/>
    </source>
</evidence>
<feature type="domain" description="P-type ATPase C-terminal" evidence="24">
    <location>
        <begin position="810"/>
        <end position="1058"/>
    </location>
</feature>
<feature type="binding site" evidence="20">
    <location>
        <position position="764"/>
    </location>
    <ligand>
        <name>ATP</name>
        <dbReference type="ChEBI" id="CHEBI:30616"/>
    </ligand>
</feature>
<dbReference type="PANTHER" id="PTHR24092">
    <property type="entry name" value="PROBABLE PHOSPHOLIPID-TRANSPORTING ATPASE"/>
    <property type="match status" value="1"/>
</dbReference>
<reference evidence="25 26" key="1">
    <citation type="submission" date="2019-08" db="EMBL/GenBank/DDBJ databases">
        <authorList>
            <person name="Alioto T."/>
            <person name="Alioto T."/>
            <person name="Gomez Garrido J."/>
        </authorList>
    </citation>
    <scope>NUCLEOTIDE SEQUENCE [LARGE SCALE GENOMIC DNA]</scope>
</reference>
<evidence type="ECO:0000256" key="5">
    <source>
        <dbReference type="ARBA" id="ARBA00008109"/>
    </source>
</evidence>
<feature type="binding site" evidence="20">
    <location>
        <position position="668"/>
    </location>
    <ligand>
        <name>ATP</name>
        <dbReference type="ChEBI" id="CHEBI:30616"/>
    </ligand>
</feature>
<dbReference type="GO" id="GO:0090556">
    <property type="term" value="F:phosphatidylserine floppase activity"/>
    <property type="evidence" value="ECO:0007669"/>
    <property type="project" value="RHEA"/>
</dbReference>
<feature type="binding site" evidence="21">
    <location>
        <position position="413"/>
    </location>
    <ligand>
        <name>Mg(2+)</name>
        <dbReference type="ChEBI" id="CHEBI:18420"/>
    </ligand>
</feature>
<keyword evidence="26" id="KW-1185">Reference proteome</keyword>
<dbReference type="Pfam" id="PF16212">
    <property type="entry name" value="PhoLip_ATPase_C"/>
    <property type="match status" value="1"/>
</dbReference>
<feature type="binding site" evidence="20">
    <location>
        <position position="553"/>
    </location>
    <ligand>
        <name>ATP</name>
        <dbReference type="ChEBI" id="CHEBI:30616"/>
    </ligand>
</feature>
<dbReference type="InterPro" id="IPR018303">
    <property type="entry name" value="ATPase_P-typ_P_site"/>
</dbReference>
<dbReference type="GO" id="GO:0016887">
    <property type="term" value="F:ATP hydrolysis activity"/>
    <property type="evidence" value="ECO:0007669"/>
    <property type="project" value="InterPro"/>
</dbReference>
<feature type="transmembrane region" description="Helical" evidence="22">
    <location>
        <begin position="956"/>
        <end position="975"/>
    </location>
</feature>
<keyword evidence="9 21" id="KW-0479">Metal-binding</keyword>
<evidence type="ECO:0000256" key="13">
    <source>
        <dbReference type="ARBA" id="ARBA00022967"/>
    </source>
</evidence>
<dbReference type="Proteomes" id="UP000325440">
    <property type="component" value="Unassembled WGS sequence"/>
</dbReference>
<evidence type="ECO:0000259" key="23">
    <source>
        <dbReference type="Pfam" id="PF16209"/>
    </source>
</evidence>
<comment type="subcellular location">
    <subcellularLocation>
        <location evidence="3">Cell membrane</location>
    </subcellularLocation>
    <subcellularLocation>
        <location evidence="4">Golgi apparatus</location>
    </subcellularLocation>
    <subcellularLocation>
        <location evidence="2 22">Membrane</location>
        <topology evidence="2 22">Multi-pass membrane protein</topology>
    </subcellularLocation>
</comment>
<feature type="transmembrane region" description="Helical" evidence="22">
    <location>
        <begin position="987"/>
        <end position="1010"/>
    </location>
</feature>
<dbReference type="Pfam" id="PF16209">
    <property type="entry name" value="PhoLip_ATPase_N"/>
    <property type="match status" value="1"/>
</dbReference>
<dbReference type="InterPro" id="IPR032631">
    <property type="entry name" value="P-type_ATPase_N"/>
</dbReference>
<feature type="binding site" evidence="20">
    <location>
        <position position="669"/>
    </location>
    <ligand>
        <name>ATP</name>
        <dbReference type="ChEBI" id="CHEBI:30616"/>
    </ligand>
</feature>
<sequence>MSKKRNPQAPQSCSNQNIDQYGYEDDGPPDAVDCLGPGDIRTIRINCEQQYKSCSNCISTAKYNLLSFIPIFLFEQFRRYSNCFFLLIALLQQIPEVSPTGRFTTLVPLCFILLVSAVKEIIEDFKRHRADREVNHRKVEVLHKGTWTSQRWDLINVGDIVKVQNNTFFPADLLILSSSEPQSMCYIETMNLDGETNLKIRQGLPETSHYMDANDLMHLKGTIECELPNRLIYDYVGSLKLVDKIPLSLGPNHLLLRGAMLRNTSWVCSVVIYTGHETKLMMNQTSAPLKRSTVDKIVNTQIIMLFLLLCSLCLLSSFCNIIWTKQKGHKDWYLQIDDIATYKFAFNLLTFFILFNNLIPISLQVTVEVVRFMQAVFINNDIEMYHEESNTPAMARTSNLNEELGMVKYIFSDKTGTLTRNVMEFKHCSIGGILYPEGSKDTLLDNLKNHPTSKYILEFLRMMSVCHTVIPEKVKNSDEMLYHASSPDEQALLKGSQLFGYVFHTRTPKLVVVSALGSDEEYEVLSVIEFTSTRKRMSVIVRAPDHKIYLYCKGADTVIFERLSKDVEQHKETTLMHLEEFANNGYRTLCFAYTEISENFYTSWNEEFIKASNVLTNREESIDEIARLIEKDLILLGATAVEDKLQDQVPETIAALIKADISVWILTGDKQETAINIGFSTNLITQGTSLIILNENTLDELRESLRQHINELGPSVGKLDNSFTLIIDGQSLKHALSHDLKMDFLELCMSCKSVICCRVSPMQKAEVVELVTTNTHQVTLAIGDGANDVAMIQKAHVGVGISGVEGLQAACASDYSIAQFKFLLKLLFVHGAWNYNRMSKLILYSFYKNICLYIIELWFAIYSGWSGQIIFERWTIGLYNVLFTAAPPLVMGIFDIVCTANTRLKFPQLYSQTLHTFNVQIFWIWVVNALLHSFLLFWICMLAMKHEVLWSNGKEGGYLLMGNFIYTFVVIIVCLKAGLHIQSWSFIVHIAIWGSIAAWFVFLIIYSHIWPFLPVGAVFTGMDIMVFTSPIFWVLLIFSVCVVMGLDITVLSLKTTTNKSLIQTLRENELHSTDPNNVVHQRHRVNEKARLLKNVKNVFSFKSRLQTTTEVEMNHGFAFSQEEGGAVSQSDMIRVYNTCSPAPEVV</sequence>
<evidence type="ECO:0000313" key="26">
    <source>
        <dbReference type="Proteomes" id="UP000325440"/>
    </source>
</evidence>
<accession>A0A5E4NLL5</accession>
<keyword evidence="15" id="KW-0333">Golgi apparatus</keyword>
<feature type="domain" description="P-type ATPase N-terminal" evidence="23">
    <location>
        <begin position="50"/>
        <end position="106"/>
    </location>
</feature>
<keyword evidence="7" id="KW-0597">Phosphoprotein</keyword>
<feature type="transmembrane region" description="Helical" evidence="22">
    <location>
        <begin position="302"/>
        <end position="324"/>
    </location>
</feature>
<protein>
    <recommendedName>
        <fullName evidence="22">Phospholipid-transporting ATPase</fullName>
        <ecNumber evidence="22">7.6.2.1</ecNumber>
    </recommendedName>
</protein>
<evidence type="ECO:0000256" key="8">
    <source>
        <dbReference type="ARBA" id="ARBA00022692"/>
    </source>
</evidence>
<dbReference type="EC" id="7.6.2.1" evidence="22"/>
<keyword evidence="16 22" id="KW-0472">Membrane</keyword>
<dbReference type="InterPro" id="IPR008250">
    <property type="entry name" value="ATPase_P-typ_transduc_dom_A_sf"/>
</dbReference>
<evidence type="ECO:0000256" key="14">
    <source>
        <dbReference type="ARBA" id="ARBA00022989"/>
    </source>
</evidence>
<proteinExistence type="inferred from homology"/>
<dbReference type="EMBL" id="CABPRJ010002376">
    <property type="protein sequence ID" value="VVC44112.1"/>
    <property type="molecule type" value="Genomic_DNA"/>
</dbReference>
<evidence type="ECO:0000256" key="16">
    <source>
        <dbReference type="ARBA" id="ARBA00023136"/>
    </source>
</evidence>
<evidence type="ECO:0000256" key="2">
    <source>
        <dbReference type="ARBA" id="ARBA00004141"/>
    </source>
</evidence>
<feature type="binding site" evidence="20">
    <location>
        <position position="415"/>
    </location>
    <ligand>
        <name>ATP</name>
        <dbReference type="ChEBI" id="CHEBI:30616"/>
    </ligand>
</feature>
<keyword evidence="11 20" id="KW-0067">ATP-binding</keyword>
<feature type="transmembrane region" description="Helical" evidence="22">
    <location>
        <begin position="877"/>
        <end position="900"/>
    </location>
</feature>
<dbReference type="PROSITE" id="PS00154">
    <property type="entry name" value="ATPASE_E1_E2"/>
    <property type="match status" value="1"/>
</dbReference>
<evidence type="ECO:0000256" key="15">
    <source>
        <dbReference type="ARBA" id="ARBA00023034"/>
    </source>
</evidence>
<feature type="binding site" evidence="20">
    <location>
        <position position="530"/>
    </location>
    <ligand>
        <name>ATP</name>
        <dbReference type="ChEBI" id="CHEBI:30616"/>
    </ligand>
</feature>
<dbReference type="SFLD" id="SFLDS00003">
    <property type="entry name" value="Haloacid_Dehalogenase"/>
    <property type="match status" value="1"/>
</dbReference>
<feature type="binding site" evidence="20">
    <location>
        <position position="587"/>
    </location>
    <ligand>
        <name>ATP</name>
        <dbReference type="ChEBI" id="CHEBI:30616"/>
    </ligand>
</feature>
<evidence type="ECO:0000256" key="18">
    <source>
        <dbReference type="ARBA" id="ARBA00051303"/>
    </source>
</evidence>
<dbReference type="SUPFAM" id="SSF56784">
    <property type="entry name" value="HAD-like"/>
    <property type="match status" value="1"/>
</dbReference>
<dbReference type="InterPro" id="IPR036412">
    <property type="entry name" value="HAD-like_sf"/>
</dbReference>
<evidence type="ECO:0000256" key="21">
    <source>
        <dbReference type="PIRSR" id="PIRSR606539-3"/>
    </source>
</evidence>
<dbReference type="NCBIfam" id="TIGR01494">
    <property type="entry name" value="ATPase_P-type"/>
    <property type="match status" value="2"/>
</dbReference>
<feature type="binding site" evidence="20">
    <location>
        <position position="413"/>
    </location>
    <ligand>
        <name>ATP</name>
        <dbReference type="ChEBI" id="CHEBI:30616"/>
    </ligand>
</feature>
<dbReference type="GO" id="GO:0005802">
    <property type="term" value="C:trans-Golgi network"/>
    <property type="evidence" value="ECO:0007669"/>
    <property type="project" value="TreeGrafter"/>
</dbReference>
<dbReference type="AlphaFoldDB" id="A0A5E4NLL5"/>
<dbReference type="InterPro" id="IPR006539">
    <property type="entry name" value="P-type_ATPase_IV"/>
</dbReference>
<dbReference type="OrthoDB" id="377733at2759"/>
<feature type="binding site" evidence="20">
    <location>
        <position position="414"/>
    </location>
    <ligand>
        <name>ATP</name>
        <dbReference type="ChEBI" id="CHEBI:30616"/>
    </ligand>
</feature>
<dbReference type="SFLD" id="SFLDF00027">
    <property type="entry name" value="p-type_atpase"/>
    <property type="match status" value="1"/>
</dbReference>
<evidence type="ECO:0000259" key="24">
    <source>
        <dbReference type="Pfam" id="PF16212"/>
    </source>
</evidence>